<evidence type="ECO:0000313" key="3">
    <source>
        <dbReference type="EMBL" id="KAL1886376.1"/>
    </source>
</evidence>
<comment type="caution">
    <text evidence="3">The sequence shown here is derived from an EMBL/GenBank/DDBJ whole genome shotgun (WGS) entry which is preliminary data.</text>
</comment>
<feature type="region of interest" description="Disordered" evidence="1">
    <location>
        <begin position="143"/>
        <end position="199"/>
    </location>
</feature>
<name>A0ABR3YEH8_9EURO</name>
<sequence length="452" mass="50359">MGKSKKPRIPNYNHADGPARRGNVDRVGSAGGNMKMHMFSKLSSSSGSMARGGGKGKDQDSSKTLKHQKGKQDVKITVPFGRKDRILLIGEGDFSFARSLALHYRCRDVLATCYDSKETLFSKYPNVEKTIEDFLSTFSGKRVDDSAGEKSSLEGSVEKSKDEDQQEKKEKEEDDDDDDDDEETGAPAKDDTNRRRGPKVLFSVDARKLGSAVGGGKMVRAGFPRRYRQRAAWENAKRGIDTNSQHTTGGPWDVICFNFPHVGGLSTDVNRQVRANQELLVAFFKSCLPLLSTPMDEGEVDSDSEFGSEYSDDGVDEDDEFDRDRTPNVPGKLDRWKTKRTTPGQIVVTLFEGEPYTLWNIRDLARHAGLQVITSFKFPWVAYPGYSHARTLGHIENRDGGRGGWRGEEREARTYVFEIKGSEDKKSAKTSNQKGKPAGKKRTRDDSDSESS</sequence>
<organism evidence="3 4">
    <name type="scientific">Paecilomyces lecythidis</name>
    <dbReference type="NCBI Taxonomy" id="3004212"/>
    <lineage>
        <taxon>Eukaryota</taxon>
        <taxon>Fungi</taxon>
        <taxon>Dikarya</taxon>
        <taxon>Ascomycota</taxon>
        <taxon>Pezizomycotina</taxon>
        <taxon>Eurotiomycetes</taxon>
        <taxon>Eurotiomycetidae</taxon>
        <taxon>Eurotiales</taxon>
        <taxon>Thermoascaceae</taxon>
        <taxon>Paecilomyces</taxon>
    </lineage>
</organism>
<evidence type="ECO:0000259" key="2">
    <source>
        <dbReference type="Pfam" id="PF10354"/>
    </source>
</evidence>
<protein>
    <recommendedName>
        <fullName evidence="2">25S rRNA (uridine-N(3))-methyltransferase BMT5-like domain-containing protein</fullName>
    </recommendedName>
</protein>
<feature type="compositionally biased region" description="Acidic residues" evidence="1">
    <location>
        <begin position="296"/>
        <end position="321"/>
    </location>
</feature>
<dbReference type="Proteomes" id="UP001583193">
    <property type="component" value="Unassembled WGS sequence"/>
</dbReference>
<evidence type="ECO:0000313" key="4">
    <source>
        <dbReference type="Proteomes" id="UP001583193"/>
    </source>
</evidence>
<reference evidence="3 4" key="1">
    <citation type="journal article" date="2024" name="IMA Fungus">
        <title>IMA Genome - F19 : A genome assembly and annotation guide to empower mycologists, including annotated draft genome sequences of Ceratocystis pirilliformis, Diaporthe australafricana, Fusarium ophioides, Paecilomyces lecythidis, and Sporothrix stenoceras.</title>
        <authorList>
            <person name="Aylward J."/>
            <person name="Wilson A.M."/>
            <person name="Visagie C.M."/>
            <person name="Spraker J."/>
            <person name="Barnes I."/>
            <person name="Buitendag C."/>
            <person name="Ceriani C."/>
            <person name="Del Mar Angel L."/>
            <person name="du Plessis D."/>
            <person name="Fuchs T."/>
            <person name="Gasser K."/>
            <person name="Kramer D."/>
            <person name="Li W."/>
            <person name="Munsamy K."/>
            <person name="Piso A."/>
            <person name="Price J.L."/>
            <person name="Sonnekus B."/>
            <person name="Thomas C."/>
            <person name="van der Nest A."/>
            <person name="van Dijk A."/>
            <person name="van Heerden A."/>
            <person name="van Vuuren N."/>
            <person name="Yilmaz N."/>
            <person name="Duong T.A."/>
            <person name="van der Merwe N.A."/>
            <person name="Wingfield M.J."/>
            <person name="Wingfield B.D."/>
        </authorList>
    </citation>
    <scope>NUCLEOTIDE SEQUENCE [LARGE SCALE GENOMIC DNA]</scope>
    <source>
        <strain evidence="3 4">CMW 18167</strain>
    </source>
</reference>
<feature type="domain" description="25S rRNA (uridine-N(3))-methyltransferase BMT5-like" evidence="2">
    <location>
        <begin position="194"/>
        <end position="390"/>
    </location>
</feature>
<feature type="region of interest" description="Disordered" evidence="1">
    <location>
        <begin position="1"/>
        <end position="72"/>
    </location>
</feature>
<feature type="region of interest" description="Disordered" evidence="1">
    <location>
        <begin position="295"/>
        <end position="330"/>
    </location>
</feature>
<feature type="compositionally biased region" description="Low complexity" evidence="1">
    <location>
        <begin position="34"/>
        <end position="49"/>
    </location>
</feature>
<feature type="compositionally biased region" description="Basic and acidic residues" evidence="1">
    <location>
        <begin position="143"/>
        <end position="171"/>
    </location>
</feature>
<keyword evidence="4" id="KW-1185">Reference proteome</keyword>
<feature type="region of interest" description="Disordered" evidence="1">
    <location>
        <begin position="416"/>
        <end position="452"/>
    </location>
</feature>
<dbReference type="EMBL" id="JAVDPF010000001">
    <property type="protein sequence ID" value="KAL1886376.1"/>
    <property type="molecule type" value="Genomic_DNA"/>
</dbReference>
<dbReference type="Pfam" id="PF10354">
    <property type="entry name" value="BMT5-like"/>
    <property type="match status" value="2"/>
</dbReference>
<dbReference type="PANTHER" id="PTHR11538:SF26">
    <property type="entry name" value="FERREDOXIN-FOLD ANTICODON-BINDING DOMAIN-CONTAINING PROTEIN 1"/>
    <property type="match status" value="1"/>
</dbReference>
<evidence type="ECO:0000256" key="1">
    <source>
        <dbReference type="SAM" id="MobiDB-lite"/>
    </source>
</evidence>
<feature type="compositionally biased region" description="Acidic residues" evidence="1">
    <location>
        <begin position="172"/>
        <end position="184"/>
    </location>
</feature>
<accession>A0ABR3YEH8</accession>
<dbReference type="PANTHER" id="PTHR11538">
    <property type="entry name" value="PHENYLALANYL-TRNA SYNTHETASE"/>
    <property type="match status" value="1"/>
</dbReference>
<dbReference type="InterPro" id="IPR019446">
    <property type="entry name" value="BMT5-like"/>
</dbReference>
<proteinExistence type="predicted"/>
<feature type="domain" description="25S rRNA (uridine-N(3))-methyltransferase BMT5-like" evidence="2">
    <location>
        <begin position="87"/>
        <end position="133"/>
    </location>
</feature>
<gene>
    <name evidence="3" type="ORF">Plec18167_000306</name>
</gene>